<dbReference type="EMBL" id="CM045770">
    <property type="protein sequence ID" value="KAI7992138.1"/>
    <property type="molecule type" value="Genomic_DNA"/>
</dbReference>
<gene>
    <name evidence="1" type="ORF">LOK49_LG12G02888</name>
</gene>
<evidence type="ECO:0000313" key="2">
    <source>
        <dbReference type="Proteomes" id="UP001060215"/>
    </source>
</evidence>
<keyword evidence="2" id="KW-1185">Reference proteome</keyword>
<reference evidence="1 2" key="1">
    <citation type="journal article" date="2022" name="Plant J.">
        <title>Chromosome-level genome of Camellia lanceoleosa provides a valuable resource for understanding genome evolution and self-incompatibility.</title>
        <authorList>
            <person name="Gong W."/>
            <person name="Xiao S."/>
            <person name="Wang L."/>
            <person name="Liao Z."/>
            <person name="Chang Y."/>
            <person name="Mo W."/>
            <person name="Hu G."/>
            <person name="Li W."/>
            <person name="Zhao G."/>
            <person name="Zhu H."/>
            <person name="Hu X."/>
            <person name="Ji K."/>
            <person name="Xiang X."/>
            <person name="Song Q."/>
            <person name="Yuan D."/>
            <person name="Jin S."/>
            <person name="Zhang L."/>
        </authorList>
    </citation>
    <scope>NUCLEOTIDE SEQUENCE [LARGE SCALE GENOMIC DNA]</scope>
    <source>
        <strain evidence="1">SQ_2022a</strain>
    </source>
</reference>
<name>A0ACC0FV04_9ERIC</name>
<comment type="caution">
    <text evidence="1">The sequence shown here is derived from an EMBL/GenBank/DDBJ whole genome shotgun (WGS) entry which is preliminary data.</text>
</comment>
<sequence>MVSFCSIFMKPLSIPNLLSACKSIRNLEQVHTQIIHKGAEQDHFVITRFISLTSLFSNISYASNRFDRFCNPISIYGTLSSKSANTRLSHNVSDSWVDREVLIEHDVFVGSSLVDMYGKCGEIEFLALRFLMECVRNEVSWTSMIVGYVNAGDLIEAKKLFDVMPKRNMVSWNAMISGFVRFGDLKSARKLFDEMPERNVVSFHGND</sequence>
<proteinExistence type="predicted"/>
<protein>
    <submittedName>
        <fullName evidence="1">Pentatricopeptide repeat-containing protein</fullName>
    </submittedName>
</protein>
<evidence type="ECO:0000313" key="1">
    <source>
        <dbReference type="EMBL" id="KAI7992138.1"/>
    </source>
</evidence>
<organism evidence="1 2">
    <name type="scientific">Camellia lanceoleosa</name>
    <dbReference type="NCBI Taxonomy" id="1840588"/>
    <lineage>
        <taxon>Eukaryota</taxon>
        <taxon>Viridiplantae</taxon>
        <taxon>Streptophyta</taxon>
        <taxon>Embryophyta</taxon>
        <taxon>Tracheophyta</taxon>
        <taxon>Spermatophyta</taxon>
        <taxon>Magnoliopsida</taxon>
        <taxon>eudicotyledons</taxon>
        <taxon>Gunneridae</taxon>
        <taxon>Pentapetalae</taxon>
        <taxon>asterids</taxon>
        <taxon>Ericales</taxon>
        <taxon>Theaceae</taxon>
        <taxon>Camellia</taxon>
    </lineage>
</organism>
<accession>A0ACC0FV04</accession>
<dbReference type="Proteomes" id="UP001060215">
    <property type="component" value="Chromosome 13"/>
</dbReference>